<dbReference type="Proteomes" id="UP001344906">
    <property type="component" value="Unassembled WGS sequence"/>
</dbReference>
<keyword evidence="2" id="KW-1185">Reference proteome</keyword>
<evidence type="ECO:0000313" key="2">
    <source>
        <dbReference type="Proteomes" id="UP001344906"/>
    </source>
</evidence>
<dbReference type="EMBL" id="BSRI01000001">
    <property type="protein sequence ID" value="GLV55063.1"/>
    <property type="molecule type" value="Genomic_DNA"/>
</dbReference>
<protein>
    <submittedName>
        <fullName evidence="1">Uncharacterized protein</fullName>
    </submittedName>
</protein>
<gene>
    <name evidence="1" type="ORF">KDH_19100</name>
</gene>
<evidence type="ECO:0000313" key="1">
    <source>
        <dbReference type="EMBL" id="GLV55063.1"/>
    </source>
</evidence>
<organism evidence="1 2">
    <name type="scientific">Dictyobacter halimunensis</name>
    <dbReference type="NCBI Taxonomy" id="3026934"/>
    <lineage>
        <taxon>Bacteria</taxon>
        <taxon>Bacillati</taxon>
        <taxon>Chloroflexota</taxon>
        <taxon>Ktedonobacteria</taxon>
        <taxon>Ktedonobacterales</taxon>
        <taxon>Dictyobacteraceae</taxon>
        <taxon>Dictyobacter</taxon>
    </lineage>
</organism>
<name>A0ABQ6FLC0_9CHLR</name>
<sequence length="57" mass="6476">MCRDRLECQRTVVSDSDVIKMIMTDVSGHDCQIVRSVHVWVMTQVSILRIKCGAVLL</sequence>
<proteinExistence type="predicted"/>
<accession>A0ABQ6FLC0</accession>
<reference evidence="1 2" key="1">
    <citation type="submission" date="2023-02" db="EMBL/GenBank/DDBJ databases">
        <title>Dictyobacter halimunensis sp. nov., a new member of the class Ktedonobacteria from forest soil in a geothermal area.</title>
        <authorList>
            <person name="Rachmania M.K."/>
            <person name="Ningsih F."/>
            <person name="Sakai Y."/>
            <person name="Yabe S."/>
            <person name="Yokota A."/>
            <person name="Sjamsuridzal W."/>
        </authorList>
    </citation>
    <scope>NUCLEOTIDE SEQUENCE [LARGE SCALE GENOMIC DNA]</scope>
    <source>
        <strain evidence="1 2">S3.2.2.5</strain>
    </source>
</reference>
<comment type="caution">
    <text evidence="1">The sequence shown here is derived from an EMBL/GenBank/DDBJ whole genome shotgun (WGS) entry which is preliminary data.</text>
</comment>